<gene>
    <name evidence="2" type="ORF">BDZ94DRAFT_1233275</name>
</gene>
<proteinExistence type="predicted"/>
<reference evidence="2" key="1">
    <citation type="submission" date="2020-11" db="EMBL/GenBank/DDBJ databases">
        <authorList>
            <consortium name="DOE Joint Genome Institute"/>
            <person name="Ahrendt S."/>
            <person name="Riley R."/>
            <person name="Andreopoulos W."/>
            <person name="Labutti K."/>
            <person name="Pangilinan J."/>
            <person name="Ruiz-Duenas F.J."/>
            <person name="Barrasa J.M."/>
            <person name="Sanchez-Garcia M."/>
            <person name="Camarero S."/>
            <person name="Miyauchi S."/>
            <person name="Serrano A."/>
            <person name="Linde D."/>
            <person name="Babiker R."/>
            <person name="Drula E."/>
            <person name="Ayuso-Fernandez I."/>
            <person name="Pacheco R."/>
            <person name="Padilla G."/>
            <person name="Ferreira P."/>
            <person name="Barriuso J."/>
            <person name="Kellner H."/>
            <person name="Castanera R."/>
            <person name="Alfaro M."/>
            <person name="Ramirez L."/>
            <person name="Pisabarro A.G."/>
            <person name="Kuo A."/>
            <person name="Tritt A."/>
            <person name="Lipzen A."/>
            <person name="He G."/>
            <person name="Yan M."/>
            <person name="Ng V."/>
            <person name="Cullen D."/>
            <person name="Martin F."/>
            <person name="Rosso M.-N."/>
            <person name="Henrissat B."/>
            <person name="Hibbett D."/>
            <person name="Martinez A.T."/>
            <person name="Grigoriev I.V."/>
        </authorList>
    </citation>
    <scope>NUCLEOTIDE SEQUENCE</scope>
    <source>
        <strain evidence="2">CBS 247.69</strain>
    </source>
</reference>
<dbReference type="Proteomes" id="UP000807353">
    <property type="component" value="Unassembled WGS sequence"/>
</dbReference>
<protein>
    <submittedName>
        <fullName evidence="2">Uncharacterized protein</fullName>
    </submittedName>
</protein>
<evidence type="ECO:0000313" key="2">
    <source>
        <dbReference type="EMBL" id="KAF9467091.1"/>
    </source>
</evidence>
<dbReference type="AlphaFoldDB" id="A0A9P6CI18"/>
<evidence type="ECO:0000256" key="1">
    <source>
        <dbReference type="SAM" id="MobiDB-lite"/>
    </source>
</evidence>
<accession>A0A9P6CI18</accession>
<name>A0A9P6CI18_9AGAR</name>
<comment type="caution">
    <text evidence="2">The sequence shown here is derived from an EMBL/GenBank/DDBJ whole genome shotgun (WGS) entry which is preliminary data.</text>
</comment>
<sequence>MAPRYDDSQRVFPIIIVSTRYQDVSNMENPPEVIGSTTPKLLRGLQYTVYDDRVAPEVPKDFTERRTHNEKMRGRRGGENERPGTVRPRNDFPHGGIITLAIEKRLADRRKERGILGIEGLPGYIKPESKHFGPNARIASESEIDDRVLGTASLPVKIDERVRDSNGYPYTLGLSRFGWIEIENLKKHDVSRITNPSGPSCQDPS</sequence>
<organism evidence="2 3">
    <name type="scientific">Collybia nuda</name>
    <dbReference type="NCBI Taxonomy" id="64659"/>
    <lineage>
        <taxon>Eukaryota</taxon>
        <taxon>Fungi</taxon>
        <taxon>Dikarya</taxon>
        <taxon>Basidiomycota</taxon>
        <taxon>Agaricomycotina</taxon>
        <taxon>Agaricomycetes</taxon>
        <taxon>Agaricomycetidae</taxon>
        <taxon>Agaricales</taxon>
        <taxon>Tricholomatineae</taxon>
        <taxon>Clitocybaceae</taxon>
        <taxon>Collybia</taxon>
    </lineage>
</organism>
<feature type="region of interest" description="Disordered" evidence="1">
    <location>
        <begin position="58"/>
        <end position="92"/>
    </location>
</feature>
<evidence type="ECO:0000313" key="3">
    <source>
        <dbReference type="Proteomes" id="UP000807353"/>
    </source>
</evidence>
<keyword evidence="3" id="KW-1185">Reference proteome</keyword>
<dbReference type="EMBL" id="MU150238">
    <property type="protein sequence ID" value="KAF9467091.1"/>
    <property type="molecule type" value="Genomic_DNA"/>
</dbReference>